<sequence length="81" mass="9225">MKRKNISMLLAVTLVNFCLIYLFSIDTSANTTMSGNCYQTMGYCDAWTINYSCVKRVTSERCRLYACEDCGLADKEKEINP</sequence>
<gene>
    <name evidence="1" type="ORF">SDC9_86903</name>
</gene>
<dbReference type="AlphaFoldDB" id="A0A644ZNI7"/>
<name>A0A644ZNI7_9ZZZZ</name>
<organism evidence="1">
    <name type="scientific">bioreactor metagenome</name>
    <dbReference type="NCBI Taxonomy" id="1076179"/>
    <lineage>
        <taxon>unclassified sequences</taxon>
        <taxon>metagenomes</taxon>
        <taxon>ecological metagenomes</taxon>
    </lineage>
</organism>
<reference evidence="1" key="1">
    <citation type="submission" date="2019-08" db="EMBL/GenBank/DDBJ databases">
        <authorList>
            <person name="Kucharzyk K."/>
            <person name="Murdoch R.W."/>
            <person name="Higgins S."/>
            <person name="Loffler F."/>
        </authorList>
    </citation>
    <scope>NUCLEOTIDE SEQUENCE</scope>
</reference>
<evidence type="ECO:0000313" key="1">
    <source>
        <dbReference type="EMBL" id="MPM40263.1"/>
    </source>
</evidence>
<comment type="caution">
    <text evidence="1">The sequence shown here is derived from an EMBL/GenBank/DDBJ whole genome shotgun (WGS) entry which is preliminary data.</text>
</comment>
<accession>A0A644ZNI7</accession>
<protein>
    <submittedName>
        <fullName evidence="1">Uncharacterized protein</fullName>
    </submittedName>
</protein>
<proteinExistence type="predicted"/>
<dbReference type="EMBL" id="VSSQ01008937">
    <property type="protein sequence ID" value="MPM40263.1"/>
    <property type="molecule type" value="Genomic_DNA"/>
</dbReference>